<dbReference type="GO" id="GO:0019853">
    <property type="term" value="P:L-ascorbic acid biosynthetic process"/>
    <property type="evidence" value="ECO:0007669"/>
    <property type="project" value="UniProtKB-UniPathway"/>
</dbReference>
<accession>D8QRY6</accession>
<dbReference type="Pfam" id="PF22906">
    <property type="entry name" value="GULLO2-like_3rd"/>
    <property type="match status" value="1"/>
</dbReference>
<dbReference type="EMBL" id="GL377566">
    <property type="protein sequence ID" value="EFJ37343.1"/>
    <property type="molecule type" value="Genomic_DNA"/>
</dbReference>
<reference evidence="8 9" key="1">
    <citation type="journal article" date="2011" name="Science">
        <title>The Selaginella genome identifies genetic changes associated with the evolution of vascular plants.</title>
        <authorList>
            <person name="Banks J.A."/>
            <person name="Nishiyama T."/>
            <person name="Hasebe M."/>
            <person name="Bowman J.L."/>
            <person name="Gribskov M."/>
            <person name="dePamphilis C."/>
            <person name="Albert V.A."/>
            <person name="Aono N."/>
            <person name="Aoyama T."/>
            <person name="Ambrose B.A."/>
            <person name="Ashton N.W."/>
            <person name="Axtell M.J."/>
            <person name="Barker E."/>
            <person name="Barker M.S."/>
            <person name="Bennetzen J.L."/>
            <person name="Bonawitz N.D."/>
            <person name="Chapple C."/>
            <person name="Cheng C."/>
            <person name="Correa L.G."/>
            <person name="Dacre M."/>
            <person name="DeBarry J."/>
            <person name="Dreyer I."/>
            <person name="Elias M."/>
            <person name="Engstrom E.M."/>
            <person name="Estelle M."/>
            <person name="Feng L."/>
            <person name="Finet C."/>
            <person name="Floyd S.K."/>
            <person name="Frommer W.B."/>
            <person name="Fujita T."/>
            <person name="Gramzow L."/>
            <person name="Gutensohn M."/>
            <person name="Harholt J."/>
            <person name="Hattori M."/>
            <person name="Heyl A."/>
            <person name="Hirai T."/>
            <person name="Hiwatashi Y."/>
            <person name="Ishikawa M."/>
            <person name="Iwata M."/>
            <person name="Karol K.G."/>
            <person name="Koehler B."/>
            <person name="Kolukisaoglu U."/>
            <person name="Kubo M."/>
            <person name="Kurata T."/>
            <person name="Lalonde S."/>
            <person name="Li K."/>
            <person name="Li Y."/>
            <person name="Litt A."/>
            <person name="Lyons E."/>
            <person name="Manning G."/>
            <person name="Maruyama T."/>
            <person name="Michael T.P."/>
            <person name="Mikami K."/>
            <person name="Miyazaki S."/>
            <person name="Morinaga S."/>
            <person name="Murata T."/>
            <person name="Mueller-Roeber B."/>
            <person name="Nelson D.R."/>
            <person name="Obara M."/>
            <person name="Oguri Y."/>
            <person name="Olmstead R.G."/>
            <person name="Onodera N."/>
            <person name="Petersen B.L."/>
            <person name="Pils B."/>
            <person name="Prigge M."/>
            <person name="Rensing S.A."/>
            <person name="Riano-Pachon D.M."/>
            <person name="Roberts A.W."/>
            <person name="Sato Y."/>
            <person name="Scheller H.V."/>
            <person name="Schulz B."/>
            <person name="Schulz C."/>
            <person name="Shakirov E.V."/>
            <person name="Shibagaki N."/>
            <person name="Shinohara N."/>
            <person name="Shippen D.E."/>
            <person name="Soerensen I."/>
            <person name="Sotooka R."/>
            <person name="Sugimoto N."/>
            <person name="Sugita M."/>
            <person name="Sumikawa N."/>
            <person name="Tanurdzic M."/>
            <person name="Theissen G."/>
            <person name="Ulvskov P."/>
            <person name="Wakazuki S."/>
            <person name="Weng J.K."/>
            <person name="Willats W.W."/>
            <person name="Wipf D."/>
            <person name="Wolf P.G."/>
            <person name="Yang L."/>
            <person name="Zimmer A.D."/>
            <person name="Zhu Q."/>
            <person name="Mitros T."/>
            <person name="Hellsten U."/>
            <person name="Loque D."/>
            <person name="Otillar R."/>
            <person name="Salamov A."/>
            <person name="Schmutz J."/>
            <person name="Shapiro H."/>
            <person name="Lindquist E."/>
            <person name="Lucas S."/>
            <person name="Rokhsar D."/>
            <person name="Grigoriev I.V."/>
        </authorList>
    </citation>
    <scope>NUCLEOTIDE SEQUENCE [LARGE SCALE GENOMIC DNA]</scope>
</reference>
<keyword evidence="4" id="KW-0060">Ascorbate biosynthesis</keyword>
<dbReference type="Gramene" id="EFJ37343">
    <property type="protein sequence ID" value="EFJ37343"/>
    <property type="gene ID" value="SELMODRAFT_77373"/>
</dbReference>
<dbReference type="Gene3D" id="3.30.465.10">
    <property type="match status" value="1"/>
</dbReference>
<dbReference type="GO" id="GO:0050105">
    <property type="term" value="F:L-gulonolactone oxidase activity"/>
    <property type="evidence" value="ECO:0007669"/>
    <property type="project" value="UniProtKB-EC"/>
</dbReference>
<evidence type="ECO:0000256" key="3">
    <source>
        <dbReference type="ARBA" id="ARBA00013121"/>
    </source>
</evidence>
<gene>
    <name evidence="8" type="ORF">SELMODRAFT_77373</name>
</gene>
<dbReference type="PANTHER" id="PTHR13878">
    <property type="entry name" value="GULONOLACTONE OXIDASE"/>
    <property type="match status" value="1"/>
</dbReference>
<dbReference type="InterPro" id="IPR006094">
    <property type="entry name" value="Oxid_FAD_bind_N"/>
</dbReference>
<evidence type="ECO:0000313" key="8">
    <source>
        <dbReference type="EMBL" id="EFJ37343.1"/>
    </source>
</evidence>
<comment type="similarity">
    <text evidence="2">Belongs to the oxygen-dependent FAD-linked oxidoreductase family.</text>
</comment>
<dbReference type="Pfam" id="PF04030">
    <property type="entry name" value="ALO"/>
    <property type="match status" value="1"/>
</dbReference>
<dbReference type="InParanoid" id="D8QRY6"/>
<dbReference type="GO" id="GO:0016491">
    <property type="term" value="F:oxidoreductase activity"/>
    <property type="evidence" value="ECO:0000318"/>
    <property type="project" value="GO_Central"/>
</dbReference>
<evidence type="ECO:0000256" key="5">
    <source>
        <dbReference type="ARBA" id="ARBA00023002"/>
    </source>
</evidence>
<comment type="catalytic activity">
    <reaction evidence="6">
        <text>L-gulono-1,4-lactone + O2 = L-ascorbate + H2O2 + H(+)</text>
        <dbReference type="Rhea" id="RHEA:32363"/>
        <dbReference type="ChEBI" id="CHEBI:15378"/>
        <dbReference type="ChEBI" id="CHEBI:15379"/>
        <dbReference type="ChEBI" id="CHEBI:16240"/>
        <dbReference type="ChEBI" id="CHEBI:17587"/>
        <dbReference type="ChEBI" id="CHEBI:38290"/>
        <dbReference type="EC" id="1.1.3.8"/>
    </reaction>
</comment>
<dbReference type="InterPro" id="IPR016166">
    <property type="entry name" value="FAD-bd_PCMH"/>
</dbReference>
<dbReference type="STRING" id="88036.D8QRY6"/>
<dbReference type="NCBIfam" id="TIGR01677">
    <property type="entry name" value="pln_FAD_oxido"/>
    <property type="match status" value="1"/>
</dbReference>
<dbReference type="InterPro" id="IPR016169">
    <property type="entry name" value="FAD-bd_PCMH_sub2"/>
</dbReference>
<dbReference type="InterPro" id="IPR010030">
    <property type="entry name" value="GULO_Plant"/>
</dbReference>
<dbReference type="HOGENOM" id="CLU_019762_2_0_1"/>
<dbReference type="InterPro" id="IPR055154">
    <property type="entry name" value="GULLO2-like_C"/>
</dbReference>
<dbReference type="GO" id="GO:0071949">
    <property type="term" value="F:FAD binding"/>
    <property type="evidence" value="ECO:0007669"/>
    <property type="project" value="InterPro"/>
</dbReference>
<dbReference type="AlphaFoldDB" id="D8QRY6"/>
<dbReference type="InterPro" id="IPR036318">
    <property type="entry name" value="FAD-bd_PCMH-like_sf"/>
</dbReference>
<evidence type="ECO:0000256" key="4">
    <source>
        <dbReference type="ARBA" id="ARBA00022644"/>
    </source>
</evidence>
<dbReference type="OrthoDB" id="610608at2759"/>
<dbReference type="GO" id="GO:0016020">
    <property type="term" value="C:membrane"/>
    <property type="evidence" value="ECO:0007669"/>
    <property type="project" value="InterPro"/>
</dbReference>
<dbReference type="Proteomes" id="UP000001514">
    <property type="component" value="Unassembled WGS sequence"/>
</dbReference>
<dbReference type="FunCoup" id="D8QRY6">
    <property type="interactions" value="919"/>
</dbReference>
<protein>
    <recommendedName>
        <fullName evidence="3">L-gulonolactone oxidase</fullName>
        <ecNumber evidence="3">1.1.3.8</ecNumber>
    </recommendedName>
</protein>
<evidence type="ECO:0000259" key="7">
    <source>
        <dbReference type="PROSITE" id="PS51387"/>
    </source>
</evidence>
<dbReference type="Gene3D" id="3.30.70.2520">
    <property type="match status" value="1"/>
</dbReference>
<dbReference type="KEGG" id="smo:SELMODRAFT_77373"/>
<keyword evidence="9" id="KW-1185">Reference proteome</keyword>
<organism evidence="9">
    <name type="scientific">Selaginella moellendorffii</name>
    <name type="common">Spikemoss</name>
    <dbReference type="NCBI Taxonomy" id="88036"/>
    <lineage>
        <taxon>Eukaryota</taxon>
        <taxon>Viridiplantae</taxon>
        <taxon>Streptophyta</taxon>
        <taxon>Embryophyta</taxon>
        <taxon>Tracheophyta</taxon>
        <taxon>Lycopodiopsida</taxon>
        <taxon>Selaginellales</taxon>
        <taxon>Selaginellaceae</taxon>
        <taxon>Selaginella</taxon>
    </lineage>
</organism>
<evidence type="ECO:0000256" key="6">
    <source>
        <dbReference type="ARBA" id="ARBA00048083"/>
    </source>
</evidence>
<dbReference type="UniPathway" id="UPA00132"/>
<sequence>MLTLSIVFFADVLALPPPAVTCRSGNSNCTISGTYGTWPDRSTCKAAQVFYPASEQQIVDAVAFGVRNNMKMKVVTRLSHSIPKLVCPGGDQGLVISTKNYSRGIVIDRAAMTVTVDSGVELRNFVDTLASSQLAFPQSSYWSGVTIGGLLSTGAHGSSLRDLGSAVHEYVTSIRLVVPASPAEGYAKVLTFTQASEDLDAVKVSLGVLGVLSKITLKVEPMFKRSVTNTMRSDSDLEDQVATFANGNDYGDITWYPSMNQAVYRIDQRVPSIVPGNGVNDFIGFQPTAVLISQATRTTERVFEFTRDTQGTCNRARLQAFTLWTTGYGLKNNGVLFTGYPLIGNQNRIQTSGTCYNSSSSLFTCPWDPSIDGLFFHQTTISIALERSRDFILDVKRLRNATLNGLCGPDGYSGSLMRYVKKSSAYLGKPEDSVDIDVTYYRADDANTPRLNEDVLEELEQMAVFKYQGTPHWGKNRNVAFVNASRKYPNLPKFLDAKKRLDPNGLFSSEWSDLVLGVTTAGLTSDKDHCALEGLCICSSDRHCAPERGYFCRPGRVFQQARVCRFEELLSVE</sequence>
<evidence type="ECO:0000313" key="9">
    <source>
        <dbReference type="Proteomes" id="UP000001514"/>
    </source>
</evidence>
<comment type="pathway">
    <text evidence="1">Cofactor biosynthesis; L-ascorbate biosynthesis.</text>
</comment>
<proteinExistence type="inferred from homology"/>
<dbReference type="PROSITE" id="PS51387">
    <property type="entry name" value="FAD_PCMH"/>
    <property type="match status" value="1"/>
</dbReference>
<dbReference type="InterPro" id="IPR050432">
    <property type="entry name" value="FAD-linked_Oxidoreductases_BP"/>
</dbReference>
<keyword evidence="5" id="KW-0560">Oxidoreductase</keyword>
<dbReference type="Pfam" id="PF01565">
    <property type="entry name" value="FAD_binding_4"/>
    <property type="match status" value="1"/>
</dbReference>
<dbReference type="InterPro" id="IPR007173">
    <property type="entry name" value="ALO_C"/>
</dbReference>
<evidence type="ECO:0000256" key="2">
    <source>
        <dbReference type="ARBA" id="ARBA00005466"/>
    </source>
</evidence>
<dbReference type="SUPFAM" id="SSF56176">
    <property type="entry name" value="FAD-binding/transporter-associated domain-like"/>
    <property type="match status" value="1"/>
</dbReference>
<name>D8QRY6_SELML</name>
<dbReference type="OMA" id="YCIFLIM"/>
<dbReference type="eggNOG" id="KOG4730">
    <property type="taxonomic scope" value="Eukaryota"/>
</dbReference>
<dbReference type="PANTHER" id="PTHR13878:SF67">
    <property type="entry name" value="L-GULONOLACTONE OXIDASE 5"/>
    <property type="match status" value="1"/>
</dbReference>
<evidence type="ECO:0000256" key="1">
    <source>
        <dbReference type="ARBA" id="ARBA00005147"/>
    </source>
</evidence>
<dbReference type="EC" id="1.1.3.8" evidence="3"/>
<dbReference type="GO" id="GO:0003885">
    <property type="term" value="F:D-arabinono-1,4-lactone oxidase activity"/>
    <property type="evidence" value="ECO:0007669"/>
    <property type="project" value="InterPro"/>
</dbReference>
<feature type="domain" description="FAD-binding PCMH-type" evidence="7">
    <location>
        <begin position="42"/>
        <end position="222"/>
    </location>
</feature>